<accession>A0ABW6R8Q8</accession>
<evidence type="ECO:0000313" key="5">
    <source>
        <dbReference type="Proteomes" id="UP001601976"/>
    </source>
</evidence>
<evidence type="ECO:0000313" key="4">
    <source>
        <dbReference type="EMBL" id="MFF3337876.1"/>
    </source>
</evidence>
<keyword evidence="5" id="KW-1185">Reference proteome</keyword>
<dbReference type="Gene3D" id="3.60.110.10">
    <property type="entry name" value="Carbon-nitrogen hydrolase"/>
    <property type="match status" value="1"/>
</dbReference>
<organism evidence="4 5">
    <name type="scientific">Streptomyces flavidovirens</name>
    <dbReference type="NCBI Taxonomy" id="67298"/>
    <lineage>
        <taxon>Bacteria</taxon>
        <taxon>Bacillati</taxon>
        <taxon>Actinomycetota</taxon>
        <taxon>Actinomycetes</taxon>
        <taxon>Kitasatosporales</taxon>
        <taxon>Streptomycetaceae</taxon>
        <taxon>Streptomyces</taxon>
    </lineage>
</organism>
<dbReference type="PANTHER" id="PTHR43674">
    <property type="entry name" value="NITRILASE C965.09-RELATED"/>
    <property type="match status" value="1"/>
</dbReference>
<evidence type="ECO:0000259" key="3">
    <source>
        <dbReference type="PROSITE" id="PS50263"/>
    </source>
</evidence>
<feature type="compositionally biased region" description="Basic residues" evidence="2">
    <location>
        <begin position="11"/>
        <end position="20"/>
    </location>
</feature>
<feature type="compositionally biased region" description="Basic and acidic residues" evidence="2">
    <location>
        <begin position="31"/>
        <end position="43"/>
    </location>
</feature>
<comment type="caution">
    <text evidence="4">The sequence shown here is derived from an EMBL/GenBank/DDBJ whole genome shotgun (WGS) entry which is preliminary data.</text>
</comment>
<dbReference type="Proteomes" id="UP001601976">
    <property type="component" value="Unassembled WGS sequence"/>
</dbReference>
<protein>
    <submittedName>
        <fullName evidence="4">Nitrilase-related carbon-nitrogen hydrolase</fullName>
    </submittedName>
</protein>
<feature type="domain" description="CN hydrolase" evidence="3">
    <location>
        <begin position="33"/>
        <end position="309"/>
    </location>
</feature>
<keyword evidence="1 4" id="KW-0378">Hydrolase</keyword>
<reference evidence="4 5" key="1">
    <citation type="submission" date="2024-10" db="EMBL/GenBank/DDBJ databases">
        <title>The Natural Products Discovery Center: Release of the First 8490 Sequenced Strains for Exploring Actinobacteria Biosynthetic Diversity.</title>
        <authorList>
            <person name="Kalkreuter E."/>
            <person name="Kautsar S.A."/>
            <person name="Yang D."/>
            <person name="Bader C.D."/>
            <person name="Teijaro C.N."/>
            <person name="Fluegel L."/>
            <person name="Davis C.M."/>
            <person name="Simpson J.R."/>
            <person name="Lauterbach L."/>
            <person name="Steele A.D."/>
            <person name="Gui C."/>
            <person name="Meng S."/>
            <person name="Li G."/>
            <person name="Viehrig K."/>
            <person name="Ye F."/>
            <person name="Su P."/>
            <person name="Kiefer A.F."/>
            <person name="Nichols A."/>
            <person name="Cepeda A.J."/>
            <person name="Yan W."/>
            <person name="Fan B."/>
            <person name="Jiang Y."/>
            <person name="Adhikari A."/>
            <person name="Zheng C.-J."/>
            <person name="Schuster L."/>
            <person name="Cowan T.M."/>
            <person name="Smanski M.J."/>
            <person name="Chevrette M.G."/>
            <person name="De Carvalho L.P.S."/>
            <person name="Shen B."/>
        </authorList>
    </citation>
    <scope>NUCLEOTIDE SEQUENCE [LARGE SCALE GENOMIC DNA]</scope>
    <source>
        <strain evidence="4 5">NPDC003029</strain>
    </source>
</reference>
<proteinExistence type="predicted"/>
<evidence type="ECO:0000256" key="2">
    <source>
        <dbReference type="SAM" id="MobiDB-lite"/>
    </source>
</evidence>
<feature type="region of interest" description="Disordered" evidence="2">
    <location>
        <begin position="1"/>
        <end position="43"/>
    </location>
</feature>
<dbReference type="GO" id="GO:0016787">
    <property type="term" value="F:hydrolase activity"/>
    <property type="evidence" value="ECO:0007669"/>
    <property type="project" value="UniProtKB-KW"/>
</dbReference>
<gene>
    <name evidence="4" type="ORF">ACFYWW_03925</name>
</gene>
<dbReference type="EMBL" id="JBIAPK010000001">
    <property type="protein sequence ID" value="MFF3337876.1"/>
    <property type="molecule type" value="Genomic_DNA"/>
</dbReference>
<dbReference type="PANTHER" id="PTHR43674:SF16">
    <property type="entry name" value="CARBON-NITROGEN FAMILY, PUTATIVE (AFU_ORTHOLOGUE AFUA_5G02350)-RELATED"/>
    <property type="match status" value="1"/>
</dbReference>
<sequence>MPLRALSSPKLRSRAARQRPRPGGEFGGAEDLDRGDIRDRSHTEIRHRDDIATNLEHLHRLARTAVSMGSLDLPVKLLVLPEGSLQGFTDEIHDLDHATYARTCAIDMPGPETEELGSWAREFGVHIMAQAKARHPDFPDRYFNVGFVIDPAGEVILRHYKTTPLPPIEHSLSPHDVLDQWTELHGRTLDAFWPVADTPIGRLGVMMANEASYPENARALALNGCEIAYRTSFPLPGVASGAFEIQNRARALDNTMYVLAPNPAAYTGSDGQRVDFFGGQSVIVNHLGHTVGRVNHGGIATFVTATIDLPALRRKRTASVWTNWTKDLRTELYRLVYDEPIYPANLYADRAPFHHAPYREQVTEPQIALMRDRVIWA</sequence>
<dbReference type="RefSeq" id="WP_387893785.1">
    <property type="nucleotide sequence ID" value="NZ_JBIAPK010000001.1"/>
</dbReference>
<dbReference type="Pfam" id="PF00795">
    <property type="entry name" value="CN_hydrolase"/>
    <property type="match status" value="1"/>
</dbReference>
<evidence type="ECO:0000256" key="1">
    <source>
        <dbReference type="ARBA" id="ARBA00022801"/>
    </source>
</evidence>
<dbReference type="InterPro" id="IPR036526">
    <property type="entry name" value="C-N_Hydrolase_sf"/>
</dbReference>
<dbReference type="SUPFAM" id="SSF56317">
    <property type="entry name" value="Carbon-nitrogen hydrolase"/>
    <property type="match status" value="1"/>
</dbReference>
<dbReference type="PROSITE" id="PS50263">
    <property type="entry name" value="CN_HYDROLASE"/>
    <property type="match status" value="1"/>
</dbReference>
<name>A0ABW6R8Q8_9ACTN</name>
<dbReference type="InterPro" id="IPR050345">
    <property type="entry name" value="Aliph_Amidase/BUP"/>
</dbReference>
<dbReference type="InterPro" id="IPR003010">
    <property type="entry name" value="C-N_Hydrolase"/>
</dbReference>